<evidence type="ECO:0000256" key="4">
    <source>
        <dbReference type="ARBA" id="ARBA00012827"/>
    </source>
</evidence>
<evidence type="ECO:0000256" key="8">
    <source>
        <dbReference type="ARBA" id="ARBA00022737"/>
    </source>
</evidence>
<accession>A0A5C8NXE9</accession>
<dbReference type="PROSITE" id="PS51177">
    <property type="entry name" value="LUMAZINE_BIND"/>
    <property type="match status" value="2"/>
</dbReference>
<feature type="domain" description="Lumazine-binding" evidence="11">
    <location>
        <begin position="1"/>
        <end position="97"/>
    </location>
</feature>
<dbReference type="Pfam" id="PF00677">
    <property type="entry name" value="Lum_binding"/>
    <property type="match status" value="2"/>
</dbReference>
<dbReference type="NCBIfam" id="TIGR00187">
    <property type="entry name" value="ribE"/>
    <property type="match status" value="1"/>
</dbReference>
<evidence type="ECO:0000259" key="11">
    <source>
        <dbReference type="PROSITE" id="PS51177"/>
    </source>
</evidence>
<keyword evidence="13" id="KW-1185">Reference proteome</keyword>
<dbReference type="AlphaFoldDB" id="A0A5C8NXE9"/>
<keyword evidence="8" id="KW-0677">Repeat</keyword>
<evidence type="ECO:0000256" key="2">
    <source>
        <dbReference type="ARBA" id="ARBA00002803"/>
    </source>
</evidence>
<dbReference type="OrthoDB" id="9788537at2"/>
<dbReference type="FunFam" id="2.40.30.20:FF:000004">
    <property type="entry name" value="Riboflavin synthase, alpha subunit"/>
    <property type="match status" value="1"/>
</dbReference>
<dbReference type="PIRSF" id="PIRSF000498">
    <property type="entry name" value="Riboflavin_syn_A"/>
    <property type="match status" value="1"/>
</dbReference>
<dbReference type="Gene3D" id="2.40.30.20">
    <property type="match status" value="2"/>
</dbReference>
<dbReference type="RefSeq" id="WP_147666464.1">
    <property type="nucleotide sequence ID" value="NZ_VDUW01000003.1"/>
</dbReference>
<dbReference type="InterPro" id="IPR026017">
    <property type="entry name" value="Lumazine-bd_dom"/>
</dbReference>
<dbReference type="CDD" id="cd00402">
    <property type="entry name" value="Riboflavin_synthase_like"/>
    <property type="match status" value="1"/>
</dbReference>
<evidence type="ECO:0000313" key="13">
    <source>
        <dbReference type="Proteomes" id="UP000321574"/>
    </source>
</evidence>
<dbReference type="EC" id="2.5.1.9" evidence="4 9"/>
<evidence type="ECO:0000256" key="9">
    <source>
        <dbReference type="NCBIfam" id="TIGR00187"/>
    </source>
</evidence>
<keyword evidence="7 12" id="KW-0808">Transferase</keyword>
<organism evidence="12 13">
    <name type="scientific">Cerasibacillus terrae</name>
    <dbReference type="NCBI Taxonomy" id="2498845"/>
    <lineage>
        <taxon>Bacteria</taxon>
        <taxon>Bacillati</taxon>
        <taxon>Bacillota</taxon>
        <taxon>Bacilli</taxon>
        <taxon>Bacillales</taxon>
        <taxon>Bacillaceae</taxon>
        <taxon>Cerasibacillus</taxon>
    </lineage>
</organism>
<dbReference type="GO" id="GO:0004746">
    <property type="term" value="F:riboflavin synthase activity"/>
    <property type="evidence" value="ECO:0007669"/>
    <property type="project" value="UniProtKB-UniRule"/>
</dbReference>
<dbReference type="EMBL" id="VDUW01000003">
    <property type="protein sequence ID" value="TXL65794.1"/>
    <property type="molecule type" value="Genomic_DNA"/>
</dbReference>
<evidence type="ECO:0000256" key="7">
    <source>
        <dbReference type="ARBA" id="ARBA00022679"/>
    </source>
</evidence>
<gene>
    <name evidence="12" type="primary">ribE</name>
    <name evidence="12" type="ORF">FHP05_06660</name>
</gene>
<dbReference type="InterPro" id="IPR023366">
    <property type="entry name" value="ATP_synth_asu-like_sf"/>
</dbReference>
<sequence length="216" mass="23802">MFTGIVEEVGTIKEIKKTSPKAWSIAIHATKVLDDITIGDSISVNGICLTVTHFDSDTFQVDVMPETVKATSLQALKSGSVVNLERAMAANGRFGGHFVSGHVDTIGKITKKTPVENAIYYHIEVAPEWMKYIVPKGSIAVDGTSLTIFHTDKNHFQISLIPHTSKETVLGEKQDGDIVNLECDVLVKSLAHLLHHEQQDNRKSIDISFLQENGFY</sequence>
<name>A0A5C8NXE9_9BACI</name>
<evidence type="ECO:0000256" key="10">
    <source>
        <dbReference type="PROSITE-ProRule" id="PRU00524"/>
    </source>
</evidence>
<proteinExistence type="predicted"/>
<evidence type="ECO:0000256" key="6">
    <source>
        <dbReference type="ARBA" id="ARBA00022619"/>
    </source>
</evidence>
<evidence type="ECO:0000256" key="3">
    <source>
        <dbReference type="ARBA" id="ARBA00004887"/>
    </source>
</evidence>
<feature type="domain" description="Lumazine-binding" evidence="11">
    <location>
        <begin position="98"/>
        <end position="194"/>
    </location>
</feature>
<dbReference type="SUPFAM" id="SSF63380">
    <property type="entry name" value="Riboflavin synthase domain-like"/>
    <property type="match status" value="2"/>
</dbReference>
<reference evidence="12 13" key="1">
    <citation type="submission" date="2019-06" db="EMBL/GenBank/DDBJ databases">
        <title>Cerasibacillus sp. nov., isolated from maize field.</title>
        <authorList>
            <person name="Lin S.-Y."/>
            <person name="Tsai C.-F."/>
            <person name="Young C.-C."/>
        </authorList>
    </citation>
    <scope>NUCLEOTIDE SEQUENCE [LARGE SCALE GENOMIC DNA]</scope>
    <source>
        <strain evidence="12 13">CC-CFT480</strain>
    </source>
</reference>
<protein>
    <recommendedName>
        <fullName evidence="5 9">Riboflavin synthase</fullName>
        <ecNumber evidence="4 9">2.5.1.9</ecNumber>
    </recommendedName>
</protein>
<evidence type="ECO:0000313" key="12">
    <source>
        <dbReference type="EMBL" id="TXL65794.1"/>
    </source>
</evidence>
<keyword evidence="6" id="KW-0686">Riboflavin biosynthesis</keyword>
<comment type="function">
    <text evidence="2">Catalyzes the dismutation of two molecules of 6,7-dimethyl-8-ribityllumazine, resulting in the formation of riboflavin and 5-amino-6-(D-ribitylamino)uracil.</text>
</comment>
<dbReference type="FunFam" id="2.40.30.20:FF:000006">
    <property type="entry name" value="Riboflavin synthase, alpha subunit"/>
    <property type="match status" value="1"/>
</dbReference>
<dbReference type="PANTHER" id="PTHR21098">
    <property type="entry name" value="RIBOFLAVIN SYNTHASE ALPHA CHAIN"/>
    <property type="match status" value="1"/>
</dbReference>
<dbReference type="Proteomes" id="UP000321574">
    <property type="component" value="Unassembled WGS sequence"/>
</dbReference>
<feature type="repeat" description="Lumazine-binding" evidence="10">
    <location>
        <begin position="1"/>
        <end position="97"/>
    </location>
</feature>
<evidence type="ECO:0000256" key="1">
    <source>
        <dbReference type="ARBA" id="ARBA00000968"/>
    </source>
</evidence>
<dbReference type="GO" id="GO:0009231">
    <property type="term" value="P:riboflavin biosynthetic process"/>
    <property type="evidence" value="ECO:0007669"/>
    <property type="project" value="UniProtKB-KW"/>
</dbReference>
<dbReference type="NCBIfam" id="NF009566">
    <property type="entry name" value="PRK13020.1"/>
    <property type="match status" value="1"/>
</dbReference>
<comment type="catalytic activity">
    <reaction evidence="1">
        <text>2 6,7-dimethyl-8-(1-D-ribityl)lumazine + H(+) = 5-amino-6-(D-ribitylamino)uracil + riboflavin</text>
        <dbReference type="Rhea" id="RHEA:20772"/>
        <dbReference type="ChEBI" id="CHEBI:15378"/>
        <dbReference type="ChEBI" id="CHEBI:15934"/>
        <dbReference type="ChEBI" id="CHEBI:57986"/>
        <dbReference type="ChEBI" id="CHEBI:58201"/>
        <dbReference type="EC" id="2.5.1.9"/>
    </reaction>
</comment>
<evidence type="ECO:0000256" key="5">
    <source>
        <dbReference type="ARBA" id="ARBA00013950"/>
    </source>
</evidence>
<dbReference type="NCBIfam" id="NF006767">
    <property type="entry name" value="PRK09289.1"/>
    <property type="match status" value="1"/>
</dbReference>
<comment type="caution">
    <text evidence="12">The sequence shown here is derived from an EMBL/GenBank/DDBJ whole genome shotgun (WGS) entry which is preliminary data.</text>
</comment>
<dbReference type="InterPro" id="IPR001783">
    <property type="entry name" value="Lumazine-bd"/>
</dbReference>
<dbReference type="PANTHER" id="PTHR21098:SF12">
    <property type="entry name" value="RIBOFLAVIN SYNTHASE"/>
    <property type="match status" value="1"/>
</dbReference>
<comment type="pathway">
    <text evidence="3">Cofactor biosynthesis; riboflavin biosynthesis; riboflavin from 2-hydroxy-3-oxobutyl phosphate and 5-amino-6-(D-ribitylamino)uracil: step 2/2.</text>
</comment>
<feature type="repeat" description="Lumazine-binding" evidence="10">
    <location>
        <begin position="98"/>
        <end position="194"/>
    </location>
</feature>
<dbReference type="InterPro" id="IPR017938">
    <property type="entry name" value="Riboflavin_synthase-like_b-brl"/>
</dbReference>